<dbReference type="EMBL" id="AFBR01000025">
    <property type="protein sequence ID" value="EGG55443.1"/>
    <property type="molecule type" value="Genomic_DNA"/>
</dbReference>
<dbReference type="RefSeq" id="WP_008625848.1">
    <property type="nucleotide sequence ID" value="NZ_GL883828.1"/>
</dbReference>
<proteinExistence type="predicted"/>
<dbReference type="AlphaFoldDB" id="F3QSA1"/>
<keyword evidence="2" id="KW-1185">Reference proteome</keyword>
<evidence type="ECO:0000313" key="1">
    <source>
        <dbReference type="EMBL" id="EGG55443.1"/>
    </source>
</evidence>
<sequence>MKNRLAQKKRCPEEGLFQPPCRGGAFQPETSPIHLSGLKRLITNVLLGFLKDETCFGKLFGGVGPTEKLTGAAWSRESCSGFYRVCLSERKWAKVNQFRHQV</sequence>
<comment type="caution">
    <text evidence="1">The sequence shown here is derived from an EMBL/GenBank/DDBJ whole genome shotgun (WGS) entry which is preliminary data.</text>
</comment>
<evidence type="ECO:0000313" key="2">
    <source>
        <dbReference type="Proteomes" id="UP000005546"/>
    </source>
</evidence>
<dbReference type="Proteomes" id="UP000005546">
    <property type="component" value="Unassembled WGS sequence"/>
</dbReference>
<protein>
    <submittedName>
        <fullName evidence="1">Uncharacterized protein</fullName>
    </submittedName>
</protein>
<dbReference type="STRING" id="762982.HMPREF9442_01059"/>
<reference evidence="1 2" key="1">
    <citation type="submission" date="2011-02" db="EMBL/GenBank/DDBJ databases">
        <authorList>
            <person name="Weinstock G."/>
            <person name="Sodergren E."/>
            <person name="Clifton S."/>
            <person name="Fulton L."/>
            <person name="Fulton B."/>
            <person name="Courtney L."/>
            <person name="Fronick C."/>
            <person name="Harrison M."/>
            <person name="Strong C."/>
            <person name="Farmer C."/>
            <person name="Delahaunty K."/>
            <person name="Markovic C."/>
            <person name="Hall O."/>
            <person name="Minx P."/>
            <person name="Tomlinson C."/>
            <person name="Mitreva M."/>
            <person name="Hou S."/>
            <person name="Chen J."/>
            <person name="Wollam A."/>
            <person name="Pepin K.H."/>
            <person name="Johnson M."/>
            <person name="Bhonagiri V."/>
            <person name="Zhang X."/>
            <person name="Suruliraj S."/>
            <person name="Warren W."/>
            <person name="Chinwalla A."/>
            <person name="Mardis E.R."/>
            <person name="Wilson R.K."/>
        </authorList>
    </citation>
    <scope>NUCLEOTIDE SEQUENCE [LARGE SCALE GENOMIC DNA]</scope>
    <source>
        <strain evidence="1 2">YIT 11841</strain>
    </source>
</reference>
<name>F3QSA1_9BACT</name>
<gene>
    <name evidence="1" type="ORF">HMPREF9442_01059</name>
</gene>
<accession>F3QSA1</accession>
<dbReference type="HOGENOM" id="CLU_2274680_0_0_10"/>
<organism evidence="1 2">
    <name type="scientific">Paraprevotella xylaniphila YIT 11841</name>
    <dbReference type="NCBI Taxonomy" id="762982"/>
    <lineage>
        <taxon>Bacteria</taxon>
        <taxon>Pseudomonadati</taxon>
        <taxon>Bacteroidota</taxon>
        <taxon>Bacteroidia</taxon>
        <taxon>Bacteroidales</taxon>
        <taxon>Prevotellaceae</taxon>
        <taxon>Paraprevotella</taxon>
    </lineage>
</organism>